<keyword evidence="3 7" id="KW-0812">Transmembrane</keyword>
<comment type="caution">
    <text evidence="9">The sequence shown here is derived from an EMBL/GenBank/DDBJ whole genome shotgun (WGS) entry which is preliminary data.</text>
</comment>
<keyword evidence="5 7" id="KW-0472">Membrane</keyword>
<feature type="domain" description="TraD/TraG TraM recognition site" evidence="8">
    <location>
        <begin position="447"/>
        <end position="564"/>
    </location>
</feature>
<protein>
    <submittedName>
        <fullName evidence="9">TraM recognition domain-containing protein</fullName>
    </submittedName>
</protein>
<dbReference type="SUPFAM" id="SSF52540">
    <property type="entry name" value="P-loop containing nucleoside triphosphate hydrolases"/>
    <property type="match status" value="1"/>
</dbReference>
<feature type="transmembrane region" description="Helical" evidence="7">
    <location>
        <begin position="71"/>
        <end position="95"/>
    </location>
</feature>
<proteinExistence type="predicted"/>
<gene>
    <name evidence="9" type="ORF">R4198_23915</name>
</gene>
<dbReference type="PANTHER" id="PTHR37937:SF1">
    <property type="entry name" value="CONJUGATIVE TRANSFER: DNA TRANSPORT"/>
    <property type="match status" value="1"/>
</dbReference>
<keyword evidence="10" id="KW-1185">Reference proteome</keyword>
<dbReference type="CDD" id="cd01127">
    <property type="entry name" value="TrwB_TraG_TraD_VirD4"/>
    <property type="match status" value="1"/>
</dbReference>
<dbReference type="InterPro" id="IPR051539">
    <property type="entry name" value="T4SS-coupling_protein"/>
</dbReference>
<accession>A0ABU4F1H7</accession>
<dbReference type="RefSeq" id="WP_317714727.1">
    <property type="nucleotide sequence ID" value="NZ_JAWLUM010000005.1"/>
</dbReference>
<dbReference type="Proteomes" id="UP001185792">
    <property type="component" value="Unassembled WGS sequence"/>
</dbReference>
<dbReference type="PANTHER" id="PTHR37937">
    <property type="entry name" value="CONJUGATIVE TRANSFER: DNA TRANSPORT"/>
    <property type="match status" value="1"/>
</dbReference>
<evidence type="ECO:0000259" key="8">
    <source>
        <dbReference type="Pfam" id="PF12696"/>
    </source>
</evidence>
<evidence type="ECO:0000256" key="3">
    <source>
        <dbReference type="ARBA" id="ARBA00022692"/>
    </source>
</evidence>
<evidence type="ECO:0000256" key="5">
    <source>
        <dbReference type="ARBA" id="ARBA00023136"/>
    </source>
</evidence>
<dbReference type="EMBL" id="JAWLUM010000005">
    <property type="protein sequence ID" value="MDV7136752.1"/>
    <property type="molecule type" value="Genomic_DNA"/>
</dbReference>
<dbReference type="InterPro" id="IPR027417">
    <property type="entry name" value="P-loop_NTPase"/>
</dbReference>
<keyword evidence="2" id="KW-1003">Cell membrane</keyword>
<feature type="transmembrane region" description="Helical" evidence="7">
    <location>
        <begin position="290"/>
        <end position="311"/>
    </location>
</feature>
<comment type="subcellular location">
    <subcellularLocation>
        <location evidence="1">Cell membrane</location>
        <topology evidence="1">Multi-pass membrane protein</topology>
    </subcellularLocation>
</comment>
<evidence type="ECO:0000256" key="4">
    <source>
        <dbReference type="ARBA" id="ARBA00022989"/>
    </source>
</evidence>
<dbReference type="Pfam" id="PF12696">
    <property type="entry name" value="TraG-D_C"/>
    <property type="match status" value="1"/>
</dbReference>
<name>A0ABU4F1H7_WILMA</name>
<evidence type="ECO:0000256" key="1">
    <source>
        <dbReference type="ARBA" id="ARBA00004651"/>
    </source>
</evidence>
<keyword evidence="4 7" id="KW-1133">Transmembrane helix</keyword>
<feature type="compositionally biased region" description="Polar residues" evidence="6">
    <location>
        <begin position="537"/>
        <end position="548"/>
    </location>
</feature>
<organism evidence="9 10">
    <name type="scientific">Williamsia marianensis</name>
    <dbReference type="NCBI Taxonomy" id="85044"/>
    <lineage>
        <taxon>Bacteria</taxon>
        <taxon>Bacillati</taxon>
        <taxon>Actinomycetota</taxon>
        <taxon>Actinomycetes</taxon>
        <taxon>Mycobacteriales</taxon>
        <taxon>Nocardiaceae</taxon>
        <taxon>Williamsia</taxon>
    </lineage>
</organism>
<evidence type="ECO:0000313" key="9">
    <source>
        <dbReference type="EMBL" id="MDV7136752.1"/>
    </source>
</evidence>
<evidence type="ECO:0000256" key="6">
    <source>
        <dbReference type="SAM" id="MobiDB-lite"/>
    </source>
</evidence>
<reference evidence="9 10" key="1">
    <citation type="submission" date="2023-10" db="EMBL/GenBank/DDBJ databases">
        <title>Development of a sustainable strategy for remediation of hydrocarbon-contaminated territories based on the waste exchange concept.</title>
        <authorList>
            <person name="Krivoruchko A."/>
        </authorList>
    </citation>
    <scope>NUCLEOTIDE SEQUENCE [LARGE SCALE GENOMIC DNA]</scope>
    <source>
        <strain evidence="9 10">IEGM 1236</strain>
    </source>
</reference>
<evidence type="ECO:0000256" key="7">
    <source>
        <dbReference type="SAM" id="Phobius"/>
    </source>
</evidence>
<feature type="region of interest" description="Disordered" evidence="6">
    <location>
        <begin position="529"/>
        <end position="550"/>
    </location>
</feature>
<evidence type="ECO:0000256" key="2">
    <source>
        <dbReference type="ARBA" id="ARBA00022475"/>
    </source>
</evidence>
<feature type="transmembrane region" description="Helical" evidence="7">
    <location>
        <begin position="20"/>
        <end position="38"/>
    </location>
</feature>
<dbReference type="Gene3D" id="3.40.50.300">
    <property type="entry name" value="P-loop containing nucleotide triphosphate hydrolases"/>
    <property type="match status" value="1"/>
</dbReference>
<sequence length="617" mass="66442">MPSSTTRRHSGSNDKSTTAAFLAVVGIVAGLALFYGSWRVGRWFTGITEPAPKNPINAALRVASGELRWPLASTITLIVVVILLGSAAAVGAALWTKHRPDPRTREFDRNARYLATASELTGVVMGREAKQTAAGLRPTAQITTAADVGLSVGALATAPQRELLLSWEWCALVVAGPRTGKTHALAIPMICQAPGPVFSTTNKSDLHDHTRYVRADRGTVWCSDLQHIAGSLEQTRMDSTGLVQSWWWNPLRNVEHLRDARTVAGYFKSASTESGARVDSYFDGGAQELLALYMFAAAAAGGDLLHVYGWLSDPTLETPIEALLAAGHSSAASQVLTAQNLNPRQRDGLYDMARRFVNVMSDPSYAASVLPPRRTILAGDNSLGNADITHNGVEFIPDEFVLSTDTVYAMSMEGPAAATALTTALAGCVFEAAVKAARANNGRLAVPLVGILDEAANVCKLQELPGWYSHFGGQGICLVTILQSLAQADRVWSAKQLQELLGAANLHYYGGGSNDMDYLRQVSDRIGHRDVRRQSRSHSQGHTSYSENFSKEPVLTPDALAQMPTGRAIAMFGTYPAALVRKQYWWDGPLKESIETSKARCRLERTAGGQEPLDTAA</sequence>
<dbReference type="InterPro" id="IPR032689">
    <property type="entry name" value="TraG-D_C"/>
</dbReference>
<evidence type="ECO:0000313" key="10">
    <source>
        <dbReference type="Proteomes" id="UP001185792"/>
    </source>
</evidence>